<dbReference type="AlphaFoldDB" id="A0AB74CVF9"/>
<sequence>MFSFSDVKMMFDWGCFTEEQVREFVPLCITDEEADEIIDKDESAS</sequence>
<name>A0AB74CVF9_ENTFC</name>
<dbReference type="RefSeq" id="WP_104856302.1">
    <property type="nucleotide sequence ID" value="NZ_CP091221.1"/>
</dbReference>
<evidence type="ECO:0000313" key="2">
    <source>
        <dbReference type="Proteomes" id="UP000281752"/>
    </source>
</evidence>
<dbReference type="NCBIfam" id="TIGR01669">
    <property type="entry name" value="phage_XkdX"/>
    <property type="match status" value="1"/>
</dbReference>
<gene>
    <name evidence="1" type="ORF">EGW36_06430</name>
</gene>
<protein>
    <submittedName>
        <fullName evidence="1">XkdX family protein</fullName>
    </submittedName>
</protein>
<organism evidence="1 2">
    <name type="scientific">Enterococcus faecium</name>
    <name type="common">Streptococcus faecium</name>
    <dbReference type="NCBI Taxonomy" id="1352"/>
    <lineage>
        <taxon>Bacteria</taxon>
        <taxon>Bacillati</taxon>
        <taxon>Bacillota</taxon>
        <taxon>Bacilli</taxon>
        <taxon>Lactobacillales</taxon>
        <taxon>Enterococcaceae</taxon>
        <taxon>Enterococcus</taxon>
    </lineage>
</organism>
<dbReference type="Pfam" id="PF09693">
    <property type="entry name" value="Phage_XkdX"/>
    <property type="match status" value="1"/>
</dbReference>
<proteinExistence type="predicted"/>
<dbReference type="InterPro" id="IPR010022">
    <property type="entry name" value="XkdX"/>
</dbReference>
<dbReference type="EMBL" id="RKNM01000006">
    <property type="protein sequence ID" value="ROX56611.1"/>
    <property type="molecule type" value="Genomic_DNA"/>
</dbReference>
<comment type="caution">
    <text evidence="1">The sequence shown here is derived from an EMBL/GenBank/DDBJ whole genome shotgun (WGS) entry which is preliminary data.</text>
</comment>
<evidence type="ECO:0000313" key="1">
    <source>
        <dbReference type="EMBL" id="ROX56611.1"/>
    </source>
</evidence>
<dbReference type="Proteomes" id="UP000281752">
    <property type="component" value="Unassembled WGS sequence"/>
</dbReference>
<accession>A0AB74CVF9</accession>
<reference evidence="1 2" key="1">
    <citation type="submission" date="2018-10" db="EMBL/GenBank/DDBJ databases">
        <title>Genotypes and phenotypes of Enterococci isolated from broiler chickens.</title>
        <authorList>
            <person name="Muhammad A.R."/>
            <person name="Diarra M.S."/>
        </authorList>
    </citation>
    <scope>NUCLEOTIDE SEQUENCE [LARGE SCALE GENOMIC DNA]</scope>
    <source>
        <strain evidence="1 2">P5 C A 35</strain>
    </source>
</reference>